<evidence type="ECO:0008006" key="5">
    <source>
        <dbReference type="Google" id="ProtNLM"/>
    </source>
</evidence>
<dbReference type="AlphaFoldDB" id="A0A372GBF5"/>
<protein>
    <recommendedName>
        <fullName evidence="5">DoxX family membrane protein</fullName>
    </recommendedName>
</protein>
<evidence type="ECO:0000256" key="2">
    <source>
        <dbReference type="SAM" id="Phobius"/>
    </source>
</evidence>
<dbReference type="RefSeq" id="WP_117402840.1">
    <property type="nucleotide sequence ID" value="NZ_QVNQ01000009.1"/>
</dbReference>
<proteinExistence type="predicted"/>
<keyword evidence="2" id="KW-0472">Membrane</keyword>
<gene>
    <name evidence="3" type="ORF">D0T12_27125</name>
</gene>
<sequence length="166" mass="18025">MRLLARAHQIPARLIVGAFVLNSGLSKLKGGDELAEQTHGMAKTAYPFLESQDAREFTRRLGTAEVTLGAALLVPLVPSLVAGAALTAFAGGLAGLYLRLPGMREPGGVRPTAQGIPLAKDSWLLGVGSALVLEELGRARAERRTRQRRTHPRRTHQRRNRRHSRA</sequence>
<keyword evidence="2" id="KW-0812">Transmembrane</keyword>
<dbReference type="EMBL" id="QVNQ01000009">
    <property type="protein sequence ID" value="RFS82472.1"/>
    <property type="molecule type" value="Genomic_DNA"/>
</dbReference>
<name>A0A372GBF5_9ACTN</name>
<comment type="caution">
    <text evidence="3">The sequence shown here is derived from an EMBL/GenBank/DDBJ whole genome shotgun (WGS) entry which is preliminary data.</text>
</comment>
<dbReference type="Proteomes" id="UP000262882">
    <property type="component" value="Unassembled WGS sequence"/>
</dbReference>
<organism evidence="3 4">
    <name type="scientific">Actinomadura spongiicola</name>
    <dbReference type="NCBI Taxonomy" id="2303421"/>
    <lineage>
        <taxon>Bacteria</taxon>
        <taxon>Bacillati</taxon>
        <taxon>Actinomycetota</taxon>
        <taxon>Actinomycetes</taxon>
        <taxon>Streptosporangiales</taxon>
        <taxon>Thermomonosporaceae</taxon>
        <taxon>Actinomadura</taxon>
    </lineage>
</organism>
<feature type="compositionally biased region" description="Basic residues" evidence="1">
    <location>
        <begin position="145"/>
        <end position="166"/>
    </location>
</feature>
<evidence type="ECO:0000313" key="3">
    <source>
        <dbReference type="EMBL" id="RFS82472.1"/>
    </source>
</evidence>
<feature type="transmembrane region" description="Helical" evidence="2">
    <location>
        <begin position="76"/>
        <end position="98"/>
    </location>
</feature>
<keyword evidence="2" id="KW-1133">Transmembrane helix</keyword>
<evidence type="ECO:0000256" key="1">
    <source>
        <dbReference type="SAM" id="MobiDB-lite"/>
    </source>
</evidence>
<reference evidence="3 4" key="1">
    <citation type="submission" date="2018-08" db="EMBL/GenBank/DDBJ databases">
        <title>Actinomadura spongicola sp. nov., isolated from marine sponge Leucetta chagosensis.</title>
        <authorList>
            <person name="Li L."/>
            <person name="Lin H.W."/>
        </authorList>
    </citation>
    <scope>NUCLEOTIDE SEQUENCE [LARGE SCALE GENOMIC DNA]</scope>
    <source>
        <strain evidence="3 4">LHW52907</strain>
    </source>
</reference>
<accession>A0A372GBF5</accession>
<feature type="region of interest" description="Disordered" evidence="1">
    <location>
        <begin position="140"/>
        <end position="166"/>
    </location>
</feature>
<evidence type="ECO:0000313" key="4">
    <source>
        <dbReference type="Proteomes" id="UP000262882"/>
    </source>
</evidence>
<keyword evidence="4" id="KW-1185">Reference proteome</keyword>
<dbReference type="OrthoDB" id="3267263at2"/>